<dbReference type="RefSeq" id="WP_268918299.1">
    <property type="nucleotide sequence ID" value="NZ_JAPTMY010000035.1"/>
</dbReference>
<dbReference type="EMBL" id="JAPTMY010000035">
    <property type="protein sequence ID" value="MCZ0858981.1"/>
    <property type="molecule type" value="Genomic_DNA"/>
</dbReference>
<feature type="transmembrane region" description="Helical" evidence="1">
    <location>
        <begin position="119"/>
        <end position="141"/>
    </location>
</feature>
<organism evidence="2 3">
    <name type="scientific">Actinomyces israelii</name>
    <dbReference type="NCBI Taxonomy" id="1659"/>
    <lineage>
        <taxon>Bacteria</taxon>
        <taxon>Bacillati</taxon>
        <taxon>Actinomycetota</taxon>
        <taxon>Actinomycetes</taxon>
        <taxon>Actinomycetales</taxon>
        <taxon>Actinomycetaceae</taxon>
        <taxon>Actinomyces</taxon>
    </lineage>
</organism>
<evidence type="ECO:0000313" key="3">
    <source>
        <dbReference type="Proteomes" id="UP001072034"/>
    </source>
</evidence>
<protein>
    <submittedName>
        <fullName evidence="2">Uncharacterized protein</fullName>
    </submittedName>
</protein>
<sequence length="149" mass="16590">MVEARSAGPWWRGRALLVLKRILWWAGLVLLLPGPAALYDWEAVCSFFHFFPTRLGVSTTAGRLKLIRLLTDERILATLVAGFVCWALCAVLGIVVFLSESDRPAPRRSVWRVVRRLTIVVVSTVFILAGALVGLLCNIGIDLYYNPIP</sequence>
<feature type="transmembrane region" description="Helical" evidence="1">
    <location>
        <begin position="75"/>
        <end position="98"/>
    </location>
</feature>
<keyword evidence="1" id="KW-0812">Transmembrane</keyword>
<keyword evidence="1" id="KW-1133">Transmembrane helix</keyword>
<evidence type="ECO:0000256" key="1">
    <source>
        <dbReference type="SAM" id="Phobius"/>
    </source>
</evidence>
<comment type="caution">
    <text evidence="2">The sequence shown here is derived from an EMBL/GenBank/DDBJ whole genome shotgun (WGS) entry which is preliminary data.</text>
</comment>
<keyword evidence="3" id="KW-1185">Reference proteome</keyword>
<name>A0ABT4IB79_9ACTO</name>
<keyword evidence="1" id="KW-0472">Membrane</keyword>
<dbReference type="Proteomes" id="UP001072034">
    <property type="component" value="Unassembled WGS sequence"/>
</dbReference>
<gene>
    <name evidence="2" type="ORF">OHJ16_13120</name>
</gene>
<accession>A0ABT4IB79</accession>
<reference evidence="2" key="1">
    <citation type="submission" date="2022-10" db="EMBL/GenBank/DDBJ databases">
        <title>Genome sequence of Actinomyces israelii ATCC 10048.</title>
        <authorList>
            <person name="Watt R.M."/>
            <person name="Tong W.M."/>
        </authorList>
    </citation>
    <scope>NUCLEOTIDE SEQUENCE</scope>
    <source>
        <strain evidence="2">ATCC 10048</strain>
    </source>
</reference>
<feature type="transmembrane region" description="Helical" evidence="1">
    <location>
        <begin position="22"/>
        <end position="39"/>
    </location>
</feature>
<evidence type="ECO:0000313" key="2">
    <source>
        <dbReference type="EMBL" id="MCZ0858981.1"/>
    </source>
</evidence>
<proteinExistence type="predicted"/>